<evidence type="ECO:0000256" key="3">
    <source>
        <dbReference type="ARBA" id="ARBA00054658"/>
    </source>
</evidence>
<evidence type="ECO:0000256" key="5">
    <source>
        <dbReference type="ARBA" id="ARBA00076740"/>
    </source>
</evidence>
<keyword evidence="8" id="KW-0223">Dioxygenase</keyword>
<keyword evidence="6" id="KW-0560">Oxidoreductase</keyword>
<dbReference type="AlphaFoldDB" id="A0A392MMK6"/>
<dbReference type="InterPro" id="IPR027443">
    <property type="entry name" value="IPNS-like_sf"/>
</dbReference>
<dbReference type="EMBL" id="LXQA010014497">
    <property type="protein sequence ID" value="MCH88611.1"/>
    <property type="molecule type" value="Genomic_DNA"/>
</dbReference>
<comment type="similarity">
    <text evidence="6">Belongs to the iron/ascorbate-dependent oxidoreductase family.</text>
</comment>
<keyword evidence="2 6" id="KW-0408">Iron</keyword>
<dbReference type="SUPFAM" id="SSF51197">
    <property type="entry name" value="Clavaminate synthase-like"/>
    <property type="match status" value="1"/>
</dbReference>
<dbReference type="PROSITE" id="PS51471">
    <property type="entry name" value="FE2OG_OXY"/>
    <property type="match status" value="1"/>
</dbReference>
<evidence type="ECO:0000256" key="1">
    <source>
        <dbReference type="ARBA" id="ARBA00022723"/>
    </source>
</evidence>
<feature type="domain" description="Fe2OG dioxygenase" evidence="7">
    <location>
        <begin position="161"/>
        <end position="264"/>
    </location>
</feature>
<dbReference type="InterPro" id="IPR050231">
    <property type="entry name" value="Iron_ascorbate_oxido_reductase"/>
</dbReference>
<reference evidence="8 9" key="1">
    <citation type="journal article" date="2018" name="Front. Plant Sci.">
        <title>Red Clover (Trifolium pratense) and Zigzag Clover (T. medium) - A Picture of Genomic Similarities and Differences.</title>
        <authorList>
            <person name="Dluhosova J."/>
            <person name="Istvanek J."/>
            <person name="Nedelnik J."/>
            <person name="Repkova J."/>
        </authorList>
    </citation>
    <scope>NUCLEOTIDE SEQUENCE [LARGE SCALE GENOMIC DNA]</scope>
    <source>
        <strain evidence="9">cv. 10/8</strain>
        <tissue evidence="8">Leaf</tissue>
    </source>
</reference>
<protein>
    <recommendedName>
        <fullName evidence="4">2-oxoglutarate-dependent dioxygenase DAO</fullName>
    </recommendedName>
    <alternativeName>
        <fullName evidence="5">Protein DIOXYGENASE FOR AUXIN OXIDATION</fullName>
    </alternativeName>
</protein>
<comment type="caution">
    <text evidence="8">The sequence shown here is derived from an EMBL/GenBank/DDBJ whole genome shotgun (WGS) entry which is preliminary data.</text>
</comment>
<evidence type="ECO:0000256" key="4">
    <source>
        <dbReference type="ARBA" id="ARBA00074102"/>
    </source>
</evidence>
<evidence type="ECO:0000256" key="2">
    <source>
        <dbReference type="ARBA" id="ARBA00023004"/>
    </source>
</evidence>
<evidence type="ECO:0000313" key="9">
    <source>
        <dbReference type="Proteomes" id="UP000265520"/>
    </source>
</evidence>
<evidence type="ECO:0000313" key="8">
    <source>
        <dbReference type="EMBL" id="MCH88611.1"/>
    </source>
</evidence>
<dbReference type="Pfam" id="PF14226">
    <property type="entry name" value="DIOX_N"/>
    <property type="match status" value="1"/>
</dbReference>
<dbReference type="Proteomes" id="UP000265520">
    <property type="component" value="Unassembled WGS sequence"/>
</dbReference>
<dbReference type="InterPro" id="IPR044861">
    <property type="entry name" value="IPNS-like_FE2OG_OXY"/>
</dbReference>
<organism evidence="8 9">
    <name type="scientific">Trifolium medium</name>
    <dbReference type="NCBI Taxonomy" id="97028"/>
    <lineage>
        <taxon>Eukaryota</taxon>
        <taxon>Viridiplantae</taxon>
        <taxon>Streptophyta</taxon>
        <taxon>Embryophyta</taxon>
        <taxon>Tracheophyta</taxon>
        <taxon>Spermatophyta</taxon>
        <taxon>Magnoliopsida</taxon>
        <taxon>eudicotyledons</taxon>
        <taxon>Gunneridae</taxon>
        <taxon>Pentapetalae</taxon>
        <taxon>rosids</taxon>
        <taxon>fabids</taxon>
        <taxon>Fabales</taxon>
        <taxon>Fabaceae</taxon>
        <taxon>Papilionoideae</taxon>
        <taxon>50 kb inversion clade</taxon>
        <taxon>NPAAA clade</taxon>
        <taxon>Hologalegina</taxon>
        <taxon>IRL clade</taxon>
        <taxon>Trifolieae</taxon>
        <taxon>Trifolium</taxon>
    </lineage>
</organism>
<gene>
    <name evidence="8" type="ORF">A2U01_0009502</name>
</gene>
<dbReference type="GO" id="GO:0046872">
    <property type="term" value="F:metal ion binding"/>
    <property type="evidence" value="ECO:0007669"/>
    <property type="project" value="UniProtKB-KW"/>
</dbReference>
<dbReference type="GO" id="GO:0051213">
    <property type="term" value="F:dioxygenase activity"/>
    <property type="evidence" value="ECO:0007669"/>
    <property type="project" value="UniProtKB-KW"/>
</dbReference>
<name>A0A392MMK6_9FABA</name>
<evidence type="ECO:0000256" key="6">
    <source>
        <dbReference type="RuleBase" id="RU003682"/>
    </source>
</evidence>
<dbReference type="Pfam" id="PF03171">
    <property type="entry name" value="2OG-FeII_Oxy"/>
    <property type="match status" value="1"/>
</dbReference>
<keyword evidence="1 6" id="KW-0479">Metal-binding</keyword>
<evidence type="ECO:0000259" key="7">
    <source>
        <dbReference type="PROSITE" id="PS51471"/>
    </source>
</evidence>
<dbReference type="FunFam" id="2.60.120.330:FF:000017">
    <property type="entry name" value="2-oxoglutarate-dependent dioxygenase DAO"/>
    <property type="match status" value="1"/>
</dbReference>
<keyword evidence="9" id="KW-1185">Reference proteome</keyword>
<sequence length="361" mass="41088">MGSETCPPQLPVIDFSNLEGNWKSVKSQVYEAVAEYGCFEAKVFDDKVPLELRKAIFGALEELFDLPLEKKKLSVSRLRFHGYVGHNNPMMPLFESIGIDDADNFDKVNHMTNIWWPQGNPSLSKTVHSYTEKLSEFDQVVRKMILESLGLEKYMEEHINSTNSLIRFNKFESPQTSDTKLGLTAHTDANFVTILYTNQVGGLQFMTKDEKWISYKPSPDTFVVLVGDSFHAWSNGRLHSPFHRVMMSGNEAKYTILSCSIPNKGYIIKAPEELVDEEHPLLYKPFDHFEYIDYRTTENVQTDKFHLRTFCVDPVVIGTKLGREDHGSISRNCDLESAGTSDARTNLQIRLGGQEGQMLVV</sequence>
<dbReference type="InterPro" id="IPR026992">
    <property type="entry name" value="DIOX_N"/>
</dbReference>
<accession>A0A392MMK6</accession>
<dbReference type="Gene3D" id="2.60.120.330">
    <property type="entry name" value="B-lactam Antibiotic, Isopenicillin N Synthase, Chain"/>
    <property type="match status" value="1"/>
</dbReference>
<comment type="function">
    <text evidence="3">2-oxoglutarate-dependent dioxygenase essential for auxin catabolism and maintenance of auxin homeostasis in reproductive organs. Catalyzes the irreversible oxidation of indole-3-acetic acid (IAA) to the biologically inactive 2-oxoindole-3-acetic acid (OxIAA).</text>
</comment>
<dbReference type="InterPro" id="IPR005123">
    <property type="entry name" value="Oxoglu/Fe-dep_dioxygenase_dom"/>
</dbReference>
<proteinExistence type="inferred from homology"/>
<dbReference type="PANTHER" id="PTHR47990">
    <property type="entry name" value="2-OXOGLUTARATE (2OG) AND FE(II)-DEPENDENT OXYGENASE SUPERFAMILY PROTEIN-RELATED"/>
    <property type="match status" value="1"/>
</dbReference>